<reference evidence="1 2" key="1">
    <citation type="submission" date="2018-11" db="EMBL/GenBank/DDBJ databases">
        <title>Genome assembly of Steccherinum ochraceum LE-BIN_3174, the white-rot fungus of the Steccherinaceae family (The Residual Polyporoid clade, Polyporales, Basidiomycota).</title>
        <authorList>
            <person name="Fedorova T.V."/>
            <person name="Glazunova O.A."/>
            <person name="Landesman E.O."/>
            <person name="Moiseenko K.V."/>
            <person name="Psurtseva N.V."/>
            <person name="Savinova O.S."/>
            <person name="Shakhova N.V."/>
            <person name="Tyazhelova T.V."/>
            <person name="Vasina D.V."/>
        </authorList>
    </citation>
    <scope>NUCLEOTIDE SEQUENCE [LARGE SCALE GENOMIC DNA]</scope>
    <source>
        <strain evidence="1 2">LE-BIN_3174</strain>
    </source>
</reference>
<name>A0A4R0R0G7_9APHY</name>
<evidence type="ECO:0000313" key="1">
    <source>
        <dbReference type="EMBL" id="TCD60200.1"/>
    </source>
</evidence>
<proteinExistence type="predicted"/>
<dbReference type="EMBL" id="RWJN01000639">
    <property type="protein sequence ID" value="TCD60200.1"/>
    <property type="molecule type" value="Genomic_DNA"/>
</dbReference>
<comment type="caution">
    <text evidence="1">The sequence shown here is derived from an EMBL/GenBank/DDBJ whole genome shotgun (WGS) entry which is preliminary data.</text>
</comment>
<protein>
    <submittedName>
        <fullName evidence="1">Uncharacterized protein</fullName>
    </submittedName>
</protein>
<dbReference type="OrthoDB" id="3235454at2759"/>
<sequence length="147" mass="16603">MPRTNKLPVQSQDSDDAGMMELVAQKMQTSWEKKRKDQEQKFLQGAKTELAVCGNGHAEEFASAIKQMDSIYEQFLMDYATICDDIRRILTGIAEEQKKFMTVMTRQQKSVIESDKEREASQINGLAMAKKAIADHLDLIEALSPST</sequence>
<organism evidence="1 2">
    <name type="scientific">Steccherinum ochraceum</name>
    <dbReference type="NCBI Taxonomy" id="92696"/>
    <lineage>
        <taxon>Eukaryota</taxon>
        <taxon>Fungi</taxon>
        <taxon>Dikarya</taxon>
        <taxon>Basidiomycota</taxon>
        <taxon>Agaricomycotina</taxon>
        <taxon>Agaricomycetes</taxon>
        <taxon>Polyporales</taxon>
        <taxon>Steccherinaceae</taxon>
        <taxon>Steccherinum</taxon>
    </lineage>
</organism>
<keyword evidence="2" id="KW-1185">Reference proteome</keyword>
<evidence type="ECO:0000313" key="2">
    <source>
        <dbReference type="Proteomes" id="UP000292702"/>
    </source>
</evidence>
<gene>
    <name evidence="1" type="ORF">EIP91_010550</name>
</gene>
<dbReference type="AlphaFoldDB" id="A0A4R0R0G7"/>
<accession>A0A4R0R0G7</accession>
<dbReference type="Proteomes" id="UP000292702">
    <property type="component" value="Unassembled WGS sequence"/>
</dbReference>